<name>A0AAD5YAM3_9APHY</name>
<evidence type="ECO:0000313" key="1">
    <source>
        <dbReference type="EMBL" id="KAJ3478350.1"/>
    </source>
</evidence>
<comment type="caution">
    <text evidence="1">The sequence shown here is derived from an EMBL/GenBank/DDBJ whole genome shotgun (WGS) entry which is preliminary data.</text>
</comment>
<gene>
    <name evidence="1" type="ORF">NLI96_g9818</name>
</gene>
<dbReference type="AlphaFoldDB" id="A0AAD5YAM3"/>
<evidence type="ECO:0000313" key="2">
    <source>
        <dbReference type="Proteomes" id="UP001212997"/>
    </source>
</evidence>
<dbReference type="PANTHER" id="PTHR38048">
    <property type="entry name" value="EXPRESSED PROTEIN"/>
    <property type="match status" value="1"/>
</dbReference>
<dbReference type="Proteomes" id="UP001212997">
    <property type="component" value="Unassembled WGS sequence"/>
</dbReference>
<organism evidence="1 2">
    <name type="scientific">Meripilus lineatus</name>
    <dbReference type="NCBI Taxonomy" id="2056292"/>
    <lineage>
        <taxon>Eukaryota</taxon>
        <taxon>Fungi</taxon>
        <taxon>Dikarya</taxon>
        <taxon>Basidiomycota</taxon>
        <taxon>Agaricomycotina</taxon>
        <taxon>Agaricomycetes</taxon>
        <taxon>Polyporales</taxon>
        <taxon>Meripilaceae</taxon>
        <taxon>Meripilus</taxon>
    </lineage>
</organism>
<reference evidence="1" key="1">
    <citation type="submission" date="2022-07" db="EMBL/GenBank/DDBJ databases">
        <title>Genome Sequence of Physisporinus lineatus.</title>
        <authorList>
            <person name="Buettner E."/>
        </authorList>
    </citation>
    <scope>NUCLEOTIDE SEQUENCE</scope>
    <source>
        <strain evidence="1">VT162</strain>
    </source>
</reference>
<protein>
    <recommendedName>
        <fullName evidence="3">Hemerythrin-like domain-containing protein</fullName>
    </recommendedName>
</protein>
<accession>A0AAD5YAM3</accession>
<dbReference type="InterPro" id="IPR053206">
    <property type="entry name" value="Dimeric_xanthone_biosynth"/>
</dbReference>
<proteinExistence type="predicted"/>
<dbReference type="EMBL" id="JANAWD010000518">
    <property type="protein sequence ID" value="KAJ3478350.1"/>
    <property type="molecule type" value="Genomic_DNA"/>
</dbReference>
<dbReference type="PANTHER" id="PTHR38048:SF2">
    <property type="entry name" value="HEMERYTHRIN-LIKE DOMAIN-CONTAINING PROTEIN"/>
    <property type="match status" value="1"/>
</dbReference>
<keyword evidence="2" id="KW-1185">Reference proteome</keyword>
<evidence type="ECO:0008006" key="3">
    <source>
        <dbReference type="Google" id="ProtNLM"/>
    </source>
</evidence>
<sequence>MPTTIETLRRALEVFRVPSSGPQPKDIYKAQHWEMAGAHAFLVNALLSVYEQAPSVPEEKTIDFVGYALQWVAAMHHHHEWEETIYYPLFNPKFDTSFIVAEHESFSSDVNNFEDYLVSCLPAGTKYGFGKMAETREQIEFDGDRTRSLIDAFAGPLVTHLMQEITYLEPEKIKASGLTEEEVKHIASVSDKHMLSMPITTFLTYVVMLTPKSSGFPPAPGFVKSLLVPYAFYWPNRRVMISCFFAPKK</sequence>